<dbReference type="EMBL" id="LSRL02000086">
    <property type="protein sequence ID" value="TDG45069.1"/>
    <property type="molecule type" value="Genomic_DNA"/>
</dbReference>
<protein>
    <recommendedName>
        <fullName evidence="4">Helicase ATP-binding domain-containing protein</fullName>
    </recommendedName>
</protein>
<dbReference type="OrthoDB" id="66977at2759"/>
<dbReference type="PANTHER" id="PTHR18934:SF113">
    <property type="entry name" value="ATP-DEPENDENT RNA HELICASE TDRD9"/>
    <property type="match status" value="1"/>
</dbReference>
<evidence type="ECO:0000256" key="1">
    <source>
        <dbReference type="SAM" id="MobiDB-lite"/>
    </source>
</evidence>
<dbReference type="Proteomes" id="UP000295192">
    <property type="component" value="Unassembled WGS sequence"/>
</dbReference>
<name>A0A484B8T9_DRONA</name>
<gene>
    <name evidence="2" type="ORF">AWZ03_008494</name>
</gene>
<reference evidence="2 3" key="1">
    <citation type="journal article" date="2019" name="J. Hered.">
        <title>An Improved Genome Assembly for Drosophila navojoa, the Basal Species in the mojavensis Cluster.</title>
        <authorList>
            <person name="Vanderlinde T."/>
            <person name="Dupim E.G."/>
            <person name="Nazario-Yepiz N.O."/>
            <person name="Carvalho A.B."/>
        </authorList>
    </citation>
    <scope>NUCLEOTIDE SEQUENCE [LARGE SCALE GENOMIC DNA]</scope>
    <source>
        <strain evidence="2">Navoj_Jal97</strain>
        <tissue evidence="2">Whole organism</tissue>
    </source>
</reference>
<evidence type="ECO:0008006" key="4">
    <source>
        <dbReference type="Google" id="ProtNLM"/>
    </source>
</evidence>
<dbReference type="GO" id="GO:0004386">
    <property type="term" value="F:helicase activity"/>
    <property type="evidence" value="ECO:0007669"/>
    <property type="project" value="TreeGrafter"/>
</dbReference>
<dbReference type="STRING" id="7232.A0A484B8T9"/>
<dbReference type="InterPro" id="IPR027417">
    <property type="entry name" value="P-loop_NTPase"/>
</dbReference>
<feature type="region of interest" description="Disordered" evidence="1">
    <location>
        <begin position="1"/>
        <end position="23"/>
    </location>
</feature>
<sequence length="92" mass="10713">MNKLADGYNTSKNKRTLDELDSDDDEVLMKDLPSVRSDEEYYKKYRFDLNRNKNLPIYEQREEILEAIKENPVVILKGETGCGKTTQLKLLA</sequence>
<organism evidence="2 3">
    <name type="scientific">Drosophila navojoa</name>
    <name type="common">Fruit fly</name>
    <dbReference type="NCBI Taxonomy" id="7232"/>
    <lineage>
        <taxon>Eukaryota</taxon>
        <taxon>Metazoa</taxon>
        <taxon>Ecdysozoa</taxon>
        <taxon>Arthropoda</taxon>
        <taxon>Hexapoda</taxon>
        <taxon>Insecta</taxon>
        <taxon>Pterygota</taxon>
        <taxon>Neoptera</taxon>
        <taxon>Endopterygota</taxon>
        <taxon>Diptera</taxon>
        <taxon>Brachycera</taxon>
        <taxon>Muscomorpha</taxon>
        <taxon>Ephydroidea</taxon>
        <taxon>Drosophilidae</taxon>
        <taxon>Drosophila</taxon>
    </lineage>
</organism>
<dbReference type="AlphaFoldDB" id="A0A484B8T9"/>
<comment type="caution">
    <text evidence="2">The sequence shown here is derived from an EMBL/GenBank/DDBJ whole genome shotgun (WGS) entry which is preliminary data.</text>
</comment>
<evidence type="ECO:0000313" key="2">
    <source>
        <dbReference type="EMBL" id="TDG45069.1"/>
    </source>
</evidence>
<dbReference type="PANTHER" id="PTHR18934">
    <property type="entry name" value="ATP-DEPENDENT RNA HELICASE"/>
    <property type="match status" value="1"/>
</dbReference>
<proteinExistence type="predicted"/>
<dbReference type="GO" id="GO:0003723">
    <property type="term" value="F:RNA binding"/>
    <property type="evidence" value="ECO:0007669"/>
    <property type="project" value="TreeGrafter"/>
</dbReference>
<evidence type="ECO:0000313" key="3">
    <source>
        <dbReference type="Proteomes" id="UP000295192"/>
    </source>
</evidence>
<dbReference type="SUPFAM" id="SSF52540">
    <property type="entry name" value="P-loop containing nucleoside triphosphate hydrolases"/>
    <property type="match status" value="1"/>
</dbReference>
<dbReference type="Gene3D" id="3.40.50.300">
    <property type="entry name" value="P-loop containing nucleotide triphosphate hydrolases"/>
    <property type="match status" value="1"/>
</dbReference>
<accession>A0A484B8T9</accession>
<keyword evidence="3" id="KW-1185">Reference proteome</keyword>